<dbReference type="InterPro" id="IPR048684">
    <property type="entry name" value="COG4_C"/>
</dbReference>
<evidence type="ECO:0000256" key="5">
    <source>
        <dbReference type="ARBA" id="ARBA00022927"/>
    </source>
</evidence>
<keyword evidence="4" id="KW-0813">Transport</keyword>
<dbReference type="InterPro" id="IPR013167">
    <property type="entry name" value="COG4_M"/>
</dbReference>
<evidence type="ECO:0000313" key="10">
    <source>
        <dbReference type="EMBL" id="KAJ3256911.1"/>
    </source>
</evidence>
<evidence type="ECO:0000256" key="2">
    <source>
        <dbReference type="ARBA" id="ARBA00009215"/>
    </source>
</evidence>
<dbReference type="Gene3D" id="1.10.287.1060">
    <property type="entry name" value="ESAT-6-like"/>
    <property type="match status" value="1"/>
</dbReference>
<dbReference type="SMART" id="SM00762">
    <property type="entry name" value="Cog4"/>
    <property type="match status" value="1"/>
</dbReference>
<keyword evidence="6" id="KW-0333">Golgi apparatus</keyword>
<feature type="domain" description="COG4 transport protein middle alpha-helical bundle" evidence="9">
    <location>
        <begin position="164"/>
        <end position="417"/>
    </location>
</feature>
<dbReference type="InterPro" id="IPR048680">
    <property type="entry name" value="COG4_N"/>
</dbReference>
<dbReference type="Pfam" id="PF08318">
    <property type="entry name" value="COG4_m"/>
    <property type="match status" value="2"/>
</dbReference>
<proteinExistence type="inferred from homology"/>
<dbReference type="InterPro" id="IPR048682">
    <property type="entry name" value="COG4"/>
</dbReference>
<dbReference type="Proteomes" id="UP001210925">
    <property type="component" value="Unassembled WGS sequence"/>
</dbReference>
<sequence length="648" mass="75385">MDILEIKNQLAELNQKESKIDDDLETIIDTQSSIKQAKELLFKSSIPHLNDLQNKTDGLINIVLKTFKSAENIALKVRSLDKQKSRVSSSIQIYQNVIDMTLWSFVISSQLTKGNYLDCIPLFENYLRINTAQIQEIYNRTQTLDTKSEDFMGKSIVEEMDLLLEKAIELLVQDFDEAITNSNFKQIQELFPLFPKLNQHHLGINKYSYFLCKMISSKKYLEQFVESCTFIYENGAIMIDKQQEIVSKFYGDLYMQVLEKIADEIKVQIRLVLNSFIETKQIDRKVKEIQAGKSTAEARELDKIITEIALILNKTVLFNRFLETRKIKREIALDTLLDYFIIITENYIQLSIQQAMLKKNILEENKSTRSVDDVFYILKTVLVRGGQTAPDCLCVLINQIGRILEEKYMGVLQKNLSNLFKDDQGISQAITVLNDLQLCCDYIIKLDADITSNLPRMFPYATELSLEKIKSCLSIITDFSKKYNSIVQTWIENYFKQAIKPKIKPIVSTLLAKSYVINEFQQDSFGLSLENQLNPLFNTQFNDQNQQYLVKLVLEQVTKEIEIKIFQLKFNYIGALLFESQIKQMIQRFNNMREICSRLNQISILLSMEDKDEVKEYWNQKWKIKKTELGKILSLRVEFGNVVDPLKD</sequence>
<evidence type="ECO:0000313" key="11">
    <source>
        <dbReference type="Proteomes" id="UP001210925"/>
    </source>
</evidence>
<gene>
    <name evidence="10" type="primary">COG4</name>
    <name evidence="10" type="ORF">HK103_005029</name>
</gene>
<keyword evidence="5" id="KW-0653">Protein transport</keyword>
<evidence type="ECO:0000256" key="8">
    <source>
        <dbReference type="ARBA" id="ARBA00031340"/>
    </source>
</evidence>
<dbReference type="Gene3D" id="1.20.58.1970">
    <property type="match status" value="1"/>
</dbReference>
<reference evidence="10" key="1">
    <citation type="submission" date="2020-05" db="EMBL/GenBank/DDBJ databases">
        <title>Phylogenomic resolution of chytrid fungi.</title>
        <authorList>
            <person name="Stajich J.E."/>
            <person name="Amses K."/>
            <person name="Simmons R."/>
            <person name="Seto K."/>
            <person name="Myers J."/>
            <person name="Bonds A."/>
            <person name="Quandt C.A."/>
            <person name="Barry K."/>
            <person name="Liu P."/>
            <person name="Grigoriev I."/>
            <person name="Longcore J.E."/>
            <person name="James T.Y."/>
        </authorList>
    </citation>
    <scope>NUCLEOTIDE SEQUENCE</scope>
    <source>
        <strain evidence="10">PLAUS21</strain>
    </source>
</reference>
<dbReference type="EMBL" id="JADGKB010000044">
    <property type="protein sequence ID" value="KAJ3256911.1"/>
    <property type="molecule type" value="Genomic_DNA"/>
</dbReference>
<dbReference type="Pfam" id="PF20663">
    <property type="entry name" value="COG4_N"/>
    <property type="match status" value="1"/>
</dbReference>
<dbReference type="GO" id="GO:0015031">
    <property type="term" value="P:protein transport"/>
    <property type="evidence" value="ECO:0007669"/>
    <property type="project" value="UniProtKB-KW"/>
</dbReference>
<name>A0AAD5UIJ1_9FUNG</name>
<evidence type="ECO:0000256" key="1">
    <source>
        <dbReference type="ARBA" id="ARBA00004395"/>
    </source>
</evidence>
<dbReference type="PANTHER" id="PTHR24016">
    <property type="entry name" value="CONSERVED OLIGOMERIC GOLGI COMPLEX SUBUNIT 4"/>
    <property type="match status" value="1"/>
</dbReference>
<evidence type="ECO:0000256" key="7">
    <source>
        <dbReference type="ARBA" id="ARBA00023136"/>
    </source>
</evidence>
<dbReference type="AlphaFoldDB" id="A0AAD5UIJ1"/>
<evidence type="ECO:0000256" key="4">
    <source>
        <dbReference type="ARBA" id="ARBA00022448"/>
    </source>
</evidence>
<evidence type="ECO:0000256" key="6">
    <source>
        <dbReference type="ARBA" id="ARBA00023034"/>
    </source>
</evidence>
<accession>A0AAD5UIJ1</accession>
<protein>
    <recommendedName>
        <fullName evidence="3">Conserved oligomeric Golgi complex subunit 4</fullName>
    </recommendedName>
    <alternativeName>
        <fullName evidence="8">Component of oligomeric Golgi complex 4</fullName>
    </alternativeName>
</protein>
<comment type="caution">
    <text evidence="10">The sequence shown here is derived from an EMBL/GenBank/DDBJ whole genome shotgun (WGS) entry which is preliminary data.</text>
</comment>
<dbReference type="Pfam" id="PF20662">
    <property type="entry name" value="COG4_C"/>
    <property type="match status" value="1"/>
</dbReference>
<keyword evidence="11" id="KW-1185">Reference proteome</keyword>
<evidence type="ECO:0000256" key="3">
    <source>
        <dbReference type="ARBA" id="ARBA00020975"/>
    </source>
</evidence>
<dbReference type="PANTHER" id="PTHR24016:SF0">
    <property type="entry name" value="CONSERVED OLIGOMERIC GOLGI COMPLEX SUBUNIT 4"/>
    <property type="match status" value="1"/>
</dbReference>
<dbReference type="GO" id="GO:0000139">
    <property type="term" value="C:Golgi membrane"/>
    <property type="evidence" value="ECO:0007669"/>
    <property type="project" value="UniProtKB-SubCell"/>
</dbReference>
<comment type="similarity">
    <text evidence="2">Belongs to the COG4 family.</text>
</comment>
<evidence type="ECO:0000259" key="9">
    <source>
        <dbReference type="SMART" id="SM00762"/>
    </source>
</evidence>
<comment type="subcellular location">
    <subcellularLocation>
        <location evidence="1">Golgi apparatus membrane</location>
        <topology evidence="1">Peripheral membrane protein</topology>
    </subcellularLocation>
</comment>
<keyword evidence="7" id="KW-0472">Membrane</keyword>
<organism evidence="10 11">
    <name type="scientific">Boothiomyces macroporosus</name>
    <dbReference type="NCBI Taxonomy" id="261099"/>
    <lineage>
        <taxon>Eukaryota</taxon>
        <taxon>Fungi</taxon>
        <taxon>Fungi incertae sedis</taxon>
        <taxon>Chytridiomycota</taxon>
        <taxon>Chytridiomycota incertae sedis</taxon>
        <taxon>Chytridiomycetes</taxon>
        <taxon>Rhizophydiales</taxon>
        <taxon>Terramycetaceae</taxon>
        <taxon>Boothiomyces</taxon>
    </lineage>
</organism>